<keyword evidence="1" id="KW-0812">Transmembrane</keyword>
<feature type="transmembrane region" description="Helical" evidence="1">
    <location>
        <begin position="91"/>
        <end position="111"/>
    </location>
</feature>
<evidence type="ECO:0000313" key="2">
    <source>
        <dbReference type="EMBL" id="RYC29088.1"/>
    </source>
</evidence>
<keyword evidence="1" id="KW-1133">Transmembrane helix</keyword>
<dbReference type="RefSeq" id="WP_129229825.1">
    <property type="nucleotide sequence ID" value="NZ_QYBB01000071.1"/>
</dbReference>
<proteinExistence type="predicted"/>
<keyword evidence="1" id="KW-0472">Membrane</keyword>
<gene>
    <name evidence="2" type="ORF">D3273_25775</name>
</gene>
<keyword evidence="3" id="KW-1185">Reference proteome</keyword>
<sequence length="166" mass="18217">MHDHEVPGAPVRILAMEEGDEAHVPHEVEDGLRSQRDLARDDRETDAVLRDLELREVYAAGRRDALRERDVPLRLVHSGEPVGPPPTRPTVVALAACVIVLLVVECLLTALRVGGAVAWDWGWVLAPLWVPTAAGTSPSCSWASSWRPWTSATRLAGGARERRARD</sequence>
<evidence type="ECO:0000313" key="3">
    <source>
        <dbReference type="Proteomes" id="UP000290759"/>
    </source>
</evidence>
<accession>A0A4Q2U0D2</accession>
<reference evidence="2 3" key="1">
    <citation type="submission" date="2018-12" db="EMBL/GenBank/DDBJ databases">
        <authorList>
            <person name="Grouzdev D.S."/>
            <person name="Krutkina M.S."/>
        </authorList>
    </citation>
    <scope>NUCLEOTIDE SEQUENCE [LARGE SCALE GENOMIC DNA]</scope>
    <source>
        <strain evidence="2 3">RmlP026</strain>
    </source>
</reference>
<organism evidence="2 3">
    <name type="scientific">Lichenibacterium minor</name>
    <dbReference type="NCBI Taxonomy" id="2316528"/>
    <lineage>
        <taxon>Bacteria</taxon>
        <taxon>Pseudomonadati</taxon>
        <taxon>Pseudomonadota</taxon>
        <taxon>Alphaproteobacteria</taxon>
        <taxon>Hyphomicrobiales</taxon>
        <taxon>Lichenihabitantaceae</taxon>
        <taxon>Lichenibacterium</taxon>
    </lineage>
</organism>
<protein>
    <submittedName>
        <fullName evidence="2">Uncharacterized protein</fullName>
    </submittedName>
</protein>
<dbReference type="AlphaFoldDB" id="A0A4Q2U0D2"/>
<name>A0A4Q2U0D2_9HYPH</name>
<reference evidence="2 3" key="2">
    <citation type="submission" date="2019-02" db="EMBL/GenBank/DDBJ databases">
        <title>'Lichenibacterium ramalinii' gen. nov. sp. nov., 'Lichenibacterium minor' gen. nov. sp. nov.</title>
        <authorList>
            <person name="Pankratov T."/>
        </authorList>
    </citation>
    <scope>NUCLEOTIDE SEQUENCE [LARGE SCALE GENOMIC DNA]</scope>
    <source>
        <strain evidence="2 3">RmlP026</strain>
    </source>
</reference>
<evidence type="ECO:0000256" key="1">
    <source>
        <dbReference type="SAM" id="Phobius"/>
    </source>
</evidence>
<comment type="caution">
    <text evidence="2">The sequence shown here is derived from an EMBL/GenBank/DDBJ whole genome shotgun (WGS) entry which is preliminary data.</text>
</comment>
<dbReference type="EMBL" id="QYBB01000071">
    <property type="protein sequence ID" value="RYC29088.1"/>
    <property type="molecule type" value="Genomic_DNA"/>
</dbReference>
<dbReference type="Proteomes" id="UP000290759">
    <property type="component" value="Unassembled WGS sequence"/>
</dbReference>